<dbReference type="GO" id="GO:0016020">
    <property type="term" value="C:membrane"/>
    <property type="evidence" value="ECO:0007669"/>
    <property type="project" value="TreeGrafter"/>
</dbReference>
<dbReference type="GO" id="GO:0042277">
    <property type="term" value="F:peptide binding"/>
    <property type="evidence" value="ECO:0007669"/>
    <property type="project" value="TreeGrafter"/>
</dbReference>
<dbReference type="GO" id="GO:0006508">
    <property type="term" value="P:proteolysis"/>
    <property type="evidence" value="ECO:0007669"/>
    <property type="project" value="TreeGrafter"/>
</dbReference>
<dbReference type="Gene3D" id="3.30.2010.30">
    <property type="match status" value="1"/>
</dbReference>
<keyword evidence="1" id="KW-0378">Hydrolase</keyword>
<evidence type="ECO:0000256" key="1">
    <source>
        <dbReference type="ARBA" id="ARBA00022438"/>
    </source>
</evidence>
<dbReference type="AlphaFoldDB" id="E2AHL5"/>
<dbReference type="SUPFAM" id="SSF63737">
    <property type="entry name" value="Leukotriene A4 hydrolase N-terminal domain"/>
    <property type="match status" value="1"/>
</dbReference>
<dbReference type="Gene3D" id="2.60.40.1730">
    <property type="entry name" value="tricorn interacting facor f3 domain"/>
    <property type="match status" value="1"/>
</dbReference>
<dbReference type="OrthoDB" id="10031169at2759"/>
<sequence length="153" mass="17978">RWLTDYHTFEIRRLFPILKDTLYSTLHTSYNISIKHHKNYTALSNMDMKAINMDENNMQWTRFKITPAMPVYSIAAGIIHLAFISETNQSTRLWCRTNMISHVQFAYSVIKNITRYLNNKVPNSKKILEVNHVAIPKLLAEGEETKLGIIFYR</sequence>
<feature type="domain" description="Aminopeptidase N-like N-terminal" evidence="2">
    <location>
        <begin position="27"/>
        <end position="72"/>
    </location>
</feature>
<dbReference type="GO" id="GO:0070006">
    <property type="term" value="F:metalloaminopeptidase activity"/>
    <property type="evidence" value="ECO:0007669"/>
    <property type="project" value="TreeGrafter"/>
</dbReference>
<dbReference type="GO" id="GO:0005737">
    <property type="term" value="C:cytoplasm"/>
    <property type="evidence" value="ECO:0007669"/>
    <property type="project" value="TreeGrafter"/>
</dbReference>
<organism evidence="4">
    <name type="scientific">Camponotus floridanus</name>
    <name type="common">Florida carpenter ant</name>
    <dbReference type="NCBI Taxonomy" id="104421"/>
    <lineage>
        <taxon>Eukaryota</taxon>
        <taxon>Metazoa</taxon>
        <taxon>Ecdysozoa</taxon>
        <taxon>Arthropoda</taxon>
        <taxon>Hexapoda</taxon>
        <taxon>Insecta</taxon>
        <taxon>Pterygota</taxon>
        <taxon>Neoptera</taxon>
        <taxon>Endopterygota</taxon>
        <taxon>Hymenoptera</taxon>
        <taxon>Apocrita</taxon>
        <taxon>Aculeata</taxon>
        <taxon>Formicoidea</taxon>
        <taxon>Formicidae</taxon>
        <taxon>Formicinae</taxon>
        <taxon>Camponotus</taxon>
    </lineage>
</organism>
<name>E2AHL5_CAMFO</name>
<evidence type="ECO:0000313" key="4">
    <source>
        <dbReference type="Proteomes" id="UP000000311"/>
    </source>
</evidence>
<accession>E2AHL5</accession>
<keyword evidence="4" id="KW-1185">Reference proteome</keyword>
<dbReference type="PANTHER" id="PTHR11533:SF276">
    <property type="entry name" value="GLUTAMYL AMINOPEPTIDASE"/>
    <property type="match status" value="1"/>
</dbReference>
<keyword evidence="1" id="KW-0031">Aminopeptidase</keyword>
<reference evidence="3 4" key="1">
    <citation type="journal article" date="2010" name="Science">
        <title>Genomic comparison of the ants Camponotus floridanus and Harpegnathos saltator.</title>
        <authorList>
            <person name="Bonasio R."/>
            <person name="Zhang G."/>
            <person name="Ye C."/>
            <person name="Mutti N.S."/>
            <person name="Fang X."/>
            <person name="Qin N."/>
            <person name="Donahue G."/>
            <person name="Yang P."/>
            <person name="Li Q."/>
            <person name="Li C."/>
            <person name="Zhang P."/>
            <person name="Huang Z."/>
            <person name="Berger S.L."/>
            <person name="Reinberg D."/>
            <person name="Wang J."/>
            <person name="Liebig J."/>
        </authorList>
    </citation>
    <scope>NUCLEOTIDE SEQUENCE [LARGE SCALE GENOMIC DNA]</scope>
    <source>
        <strain evidence="4">C129</strain>
    </source>
</reference>
<evidence type="ECO:0000259" key="2">
    <source>
        <dbReference type="Pfam" id="PF17900"/>
    </source>
</evidence>
<dbReference type="STRING" id="104421.E2AHL5"/>
<evidence type="ECO:0000313" key="3">
    <source>
        <dbReference type="EMBL" id="EFN67085.1"/>
    </source>
</evidence>
<keyword evidence="1" id="KW-0645">Protease</keyword>
<dbReference type="Proteomes" id="UP000000311">
    <property type="component" value="Unassembled WGS sequence"/>
</dbReference>
<dbReference type="OMA" id="TNMISHV"/>
<dbReference type="InParanoid" id="E2AHL5"/>
<proteinExistence type="predicted"/>
<gene>
    <name evidence="3" type="ORF">EAG_06317</name>
</gene>
<dbReference type="InterPro" id="IPR042097">
    <property type="entry name" value="Aminopeptidase_N-like_N_sf"/>
</dbReference>
<dbReference type="PANTHER" id="PTHR11533">
    <property type="entry name" value="PROTEASE M1 ZINC METALLOPROTEASE"/>
    <property type="match status" value="1"/>
</dbReference>
<feature type="non-terminal residue" evidence="3">
    <location>
        <position position="1"/>
    </location>
</feature>
<dbReference type="Pfam" id="PF17900">
    <property type="entry name" value="Peptidase_M1_N"/>
    <property type="match status" value="1"/>
</dbReference>
<feature type="non-terminal residue" evidence="3">
    <location>
        <position position="153"/>
    </location>
</feature>
<dbReference type="InterPro" id="IPR045357">
    <property type="entry name" value="Aminopeptidase_N-like_N"/>
</dbReference>
<protein>
    <submittedName>
        <fullName evidence="3">Laeverin</fullName>
    </submittedName>
</protein>
<dbReference type="GO" id="GO:0043171">
    <property type="term" value="P:peptide catabolic process"/>
    <property type="evidence" value="ECO:0007669"/>
    <property type="project" value="TreeGrafter"/>
</dbReference>
<dbReference type="GO" id="GO:0008270">
    <property type="term" value="F:zinc ion binding"/>
    <property type="evidence" value="ECO:0007669"/>
    <property type="project" value="TreeGrafter"/>
</dbReference>
<dbReference type="GO" id="GO:0005615">
    <property type="term" value="C:extracellular space"/>
    <property type="evidence" value="ECO:0007669"/>
    <property type="project" value="TreeGrafter"/>
</dbReference>
<dbReference type="InterPro" id="IPR050344">
    <property type="entry name" value="Peptidase_M1_aminopeptidases"/>
</dbReference>
<dbReference type="EMBL" id="GL439552">
    <property type="protein sequence ID" value="EFN67085.1"/>
    <property type="molecule type" value="Genomic_DNA"/>
</dbReference>